<proteinExistence type="predicted"/>
<reference evidence="1" key="1">
    <citation type="submission" date="2021-01" db="UniProtKB">
        <authorList>
            <consortium name="EnsemblPlants"/>
        </authorList>
    </citation>
    <scope>IDENTIFICATION</scope>
</reference>
<dbReference type="AlphaFoldDB" id="A0A7N0TJP8"/>
<dbReference type="Gramene" id="Kaladp0038s0117.1.v1.1">
    <property type="protein sequence ID" value="Kaladp0038s0117.1.v1.1"/>
    <property type="gene ID" value="Kaladp0038s0117.v1.1"/>
</dbReference>
<dbReference type="EnsemblPlants" id="Kaladp0038s0117.1.v1.1">
    <property type="protein sequence ID" value="Kaladp0038s0117.1.v1.1"/>
    <property type="gene ID" value="Kaladp0038s0117.v1.1"/>
</dbReference>
<keyword evidence="2" id="KW-1185">Reference proteome</keyword>
<organism evidence="1 2">
    <name type="scientific">Kalanchoe fedtschenkoi</name>
    <name type="common">Lavender scallops</name>
    <name type="synonym">South American air plant</name>
    <dbReference type="NCBI Taxonomy" id="63787"/>
    <lineage>
        <taxon>Eukaryota</taxon>
        <taxon>Viridiplantae</taxon>
        <taxon>Streptophyta</taxon>
        <taxon>Embryophyta</taxon>
        <taxon>Tracheophyta</taxon>
        <taxon>Spermatophyta</taxon>
        <taxon>Magnoliopsida</taxon>
        <taxon>eudicotyledons</taxon>
        <taxon>Gunneridae</taxon>
        <taxon>Pentapetalae</taxon>
        <taxon>Saxifragales</taxon>
        <taxon>Crassulaceae</taxon>
        <taxon>Kalanchoe</taxon>
    </lineage>
</organism>
<accession>A0A7N0TJP8</accession>
<name>A0A7N0TJP8_KALFE</name>
<dbReference type="Proteomes" id="UP000594263">
    <property type="component" value="Unplaced"/>
</dbReference>
<evidence type="ECO:0000313" key="2">
    <source>
        <dbReference type="Proteomes" id="UP000594263"/>
    </source>
</evidence>
<evidence type="ECO:0000313" key="1">
    <source>
        <dbReference type="EnsemblPlants" id="Kaladp0038s0117.1.v1.1"/>
    </source>
</evidence>
<sequence length="135" mass="15892">MTPGVWLRCRSWREWVGEEREREGDAVSEMVAAINKLADGFVKTEQKKMEMAREIEVMRMDMETKRLKMVLDQRNFWDLEGIKLKENKEKLVRNILSKMTVEQLSDLVSFHHMMAQICSSKVSRRSDRRSGLALT</sequence>
<protein>
    <submittedName>
        <fullName evidence="1">Uncharacterized protein</fullName>
    </submittedName>
</protein>